<dbReference type="KEGG" id="tut:107367911"/>
<dbReference type="SUPFAM" id="SSF55979">
    <property type="entry name" value="DNA clamp"/>
    <property type="match status" value="1"/>
</dbReference>
<dbReference type="EnsemblMetazoa" id="tetur24g01100.1">
    <property type="protein sequence ID" value="tetur24g01100.1"/>
    <property type="gene ID" value="tetur24g01100"/>
</dbReference>
<dbReference type="EMBL" id="CAEY01000640">
    <property type="status" value="NOT_ANNOTATED_CDS"/>
    <property type="molecule type" value="Genomic_DNA"/>
</dbReference>
<dbReference type="PANTHER" id="PTHR15237:SF0">
    <property type="entry name" value="CELL CYCLE CHECKPOINT CONTROL PROTEIN"/>
    <property type="match status" value="1"/>
</dbReference>
<dbReference type="PANTHER" id="PTHR15237">
    <property type="entry name" value="DNA REPAIR PROTEIN RAD9"/>
    <property type="match status" value="1"/>
</dbReference>
<sequence>MSLHCKIENAGIKVFAQAINCCCKLGEDVYLDANANELTIKVLNEPYKSAFMMIAFDSAFFDSYEVEGRCSPNDDITNDDGSQNSVNRNNKTPRMYCKLKTRSCLLAFKKEKNLVKNMEHCEINIKSSSDFAQFKFVYDSKCIKKMELPLGCDFLDVNDDVFQNGQNKVTCKAKILADILTYFAKEDEYITMKATPQSIEFETHFADRDKSGKLTKTNIDIDEFELYNISDDIFLTYSLRLIRPFLSFCSGRIPEIDIFMTGSNQPICFNAEYPPYIKIALALATLDVNQSTPNRNSSKSSVMYQTNRSSQHAEATRVSNNNGTRTSRLLSQDSNEISSNPENPRHSIQGSIAIRDQEITNHRLISNEEQHDSVNSLSQGGSPRNISNHSIPPEPIDFDMQVDNLDEEADEICENFPSQSTIGPEGGEPVNSQSQQLSSGQTTKNNSQLTPLVLSQPLPSNLSNGSQLSNLQPRDTSYWMSLEIRSESQLSSSSDELLVPPTDNEYESD</sequence>
<feature type="compositionally biased region" description="Polar residues" evidence="1">
    <location>
        <begin position="373"/>
        <end position="390"/>
    </location>
</feature>
<protein>
    <recommendedName>
        <fullName evidence="4">Cell cycle checkpoint control protein</fullName>
    </recommendedName>
</protein>
<dbReference type="Proteomes" id="UP000015104">
    <property type="component" value="Unassembled WGS sequence"/>
</dbReference>
<dbReference type="Pfam" id="PF04139">
    <property type="entry name" value="Rad9"/>
    <property type="match status" value="1"/>
</dbReference>
<accession>T1KWC0</accession>
<gene>
    <name evidence="2" type="primary">107367911</name>
</gene>
<evidence type="ECO:0000313" key="3">
    <source>
        <dbReference type="Proteomes" id="UP000015104"/>
    </source>
</evidence>
<dbReference type="Gene3D" id="3.70.10.10">
    <property type="match status" value="1"/>
</dbReference>
<dbReference type="OrthoDB" id="60092at2759"/>
<dbReference type="GO" id="GO:0030896">
    <property type="term" value="C:checkpoint clamp complex"/>
    <property type="evidence" value="ECO:0007669"/>
    <property type="project" value="InterPro"/>
</dbReference>
<dbReference type="InterPro" id="IPR046938">
    <property type="entry name" value="DNA_clamp_sf"/>
</dbReference>
<dbReference type="HOGENOM" id="CLU_535691_0_0_1"/>
<feature type="compositionally biased region" description="Low complexity" evidence="1">
    <location>
        <begin position="486"/>
        <end position="498"/>
    </location>
</feature>
<dbReference type="GO" id="GO:0006281">
    <property type="term" value="P:DNA repair"/>
    <property type="evidence" value="ECO:0007669"/>
    <property type="project" value="TreeGrafter"/>
</dbReference>
<name>T1KWC0_TETUR</name>
<feature type="compositionally biased region" description="Low complexity" evidence="1">
    <location>
        <begin position="457"/>
        <end position="472"/>
    </location>
</feature>
<keyword evidence="3" id="KW-1185">Reference proteome</keyword>
<proteinExistence type="predicted"/>
<dbReference type="InterPro" id="IPR007268">
    <property type="entry name" value="Rad9/Ddc1"/>
</dbReference>
<dbReference type="AlphaFoldDB" id="T1KWC0"/>
<feature type="region of interest" description="Disordered" evidence="1">
    <location>
        <begin position="291"/>
        <end position="351"/>
    </location>
</feature>
<dbReference type="GO" id="GO:0000076">
    <property type="term" value="P:DNA replication checkpoint signaling"/>
    <property type="evidence" value="ECO:0007669"/>
    <property type="project" value="TreeGrafter"/>
</dbReference>
<evidence type="ECO:0008006" key="4">
    <source>
        <dbReference type="Google" id="ProtNLM"/>
    </source>
</evidence>
<feature type="region of interest" description="Disordered" evidence="1">
    <location>
        <begin position="486"/>
        <end position="509"/>
    </location>
</feature>
<dbReference type="GO" id="GO:0071479">
    <property type="term" value="P:cellular response to ionizing radiation"/>
    <property type="evidence" value="ECO:0007669"/>
    <property type="project" value="TreeGrafter"/>
</dbReference>
<dbReference type="eggNOG" id="KOG2810">
    <property type="taxonomic scope" value="Eukaryota"/>
</dbReference>
<dbReference type="GO" id="GO:0031573">
    <property type="term" value="P:mitotic intra-S DNA damage checkpoint signaling"/>
    <property type="evidence" value="ECO:0007669"/>
    <property type="project" value="TreeGrafter"/>
</dbReference>
<feature type="region of interest" description="Disordered" evidence="1">
    <location>
        <begin position="453"/>
        <end position="472"/>
    </location>
</feature>
<feature type="compositionally biased region" description="Low complexity" evidence="1">
    <location>
        <begin position="432"/>
        <end position="441"/>
    </location>
</feature>
<feature type="region of interest" description="Disordered" evidence="1">
    <location>
        <begin position="366"/>
        <end position="398"/>
    </location>
</feature>
<reference evidence="2" key="2">
    <citation type="submission" date="2015-06" db="UniProtKB">
        <authorList>
            <consortium name="EnsemblMetazoa"/>
        </authorList>
    </citation>
    <scope>IDENTIFICATION</scope>
</reference>
<organism evidence="2 3">
    <name type="scientific">Tetranychus urticae</name>
    <name type="common">Two-spotted spider mite</name>
    <dbReference type="NCBI Taxonomy" id="32264"/>
    <lineage>
        <taxon>Eukaryota</taxon>
        <taxon>Metazoa</taxon>
        <taxon>Ecdysozoa</taxon>
        <taxon>Arthropoda</taxon>
        <taxon>Chelicerata</taxon>
        <taxon>Arachnida</taxon>
        <taxon>Acari</taxon>
        <taxon>Acariformes</taxon>
        <taxon>Trombidiformes</taxon>
        <taxon>Prostigmata</taxon>
        <taxon>Eleutherengona</taxon>
        <taxon>Raphignathae</taxon>
        <taxon>Tetranychoidea</taxon>
        <taxon>Tetranychidae</taxon>
        <taxon>Tetranychus</taxon>
    </lineage>
</organism>
<feature type="compositionally biased region" description="Polar residues" evidence="1">
    <location>
        <begin position="291"/>
        <end position="350"/>
    </location>
</feature>
<evidence type="ECO:0000256" key="1">
    <source>
        <dbReference type="SAM" id="MobiDB-lite"/>
    </source>
</evidence>
<reference evidence="3" key="1">
    <citation type="submission" date="2011-08" db="EMBL/GenBank/DDBJ databases">
        <authorList>
            <person name="Rombauts S."/>
        </authorList>
    </citation>
    <scope>NUCLEOTIDE SEQUENCE</scope>
    <source>
        <strain evidence="3">London</strain>
    </source>
</reference>
<feature type="region of interest" description="Disordered" evidence="1">
    <location>
        <begin position="416"/>
        <end position="447"/>
    </location>
</feature>
<dbReference type="OMA" id="FEVFDMP"/>
<evidence type="ECO:0000313" key="2">
    <source>
        <dbReference type="EnsemblMetazoa" id="tetur24g01100.1"/>
    </source>
</evidence>
<dbReference type="STRING" id="32264.T1KWC0"/>